<dbReference type="InterPro" id="IPR036426">
    <property type="entry name" value="Bulb-type_lectin_dom_sf"/>
</dbReference>
<feature type="region of interest" description="Disordered" evidence="1">
    <location>
        <begin position="119"/>
        <end position="158"/>
    </location>
</feature>
<dbReference type="PANTHER" id="PTHR35482">
    <property type="entry name" value="CYTOCHROME C OXIDASE SUBUNIT"/>
    <property type="match status" value="1"/>
</dbReference>
<dbReference type="EMBL" id="HBJA01059567">
    <property type="protein sequence ID" value="CAE0809954.1"/>
    <property type="molecule type" value="Transcribed_RNA"/>
</dbReference>
<dbReference type="InterPro" id="IPR011990">
    <property type="entry name" value="TPR-like_helical_dom_sf"/>
</dbReference>
<dbReference type="AlphaFoldDB" id="A0A7S4CXY5"/>
<feature type="compositionally biased region" description="Pro residues" evidence="1">
    <location>
        <begin position="134"/>
        <end position="145"/>
    </location>
</feature>
<dbReference type="PROSITE" id="PS50927">
    <property type="entry name" value="BULB_LECTIN"/>
    <property type="match status" value="1"/>
</dbReference>
<dbReference type="SMART" id="SM00108">
    <property type="entry name" value="B_lectin"/>
    <property type="match status" value="1"/>
</dbReference>
<sequence length="554" mass="60253">MSSSLDLDASPTPLIAGNSPVYWPSGPSNTPGRKCSTRNLACTTLALLCALMAMASMHPHPIATSIALRVLPQAQGSRLGWYSSPTPMLRMPMQLAVSQVPSDSDPEAKANIREAARQRLQGLAKSRSAEIRAPPAPTPPEPTSPPASDAQAGQSQRERLLAAARAYKASQNTGSATAQQDESGGAEVRFSAKVGNGKSVDIPSLTSLNGRTRLTLGDDGNLVLSSKFGHPSSPVQRLWSTNTSGQGTGPYRLNLGRDGCLQILDRSDKAIWRSPSDSGIDTAASIRVYDDGSLTIYDGDMKQLWSAPISMGSNKAPEKVEEYTPSGSGSWGVFARPKDISKAYGGGKVIKPGYMGTPEEIEARRKDYLQAISAAKSKREGEVDPELLEEAEANFTRAEKATYTRKYAEAEEILRDIRRQIPFRNELHGKAMLELATVLDAQGQFSKARDMYKSLATHPNRVIRRDAKRFLEAFESLEFMKLDGVRDTSGQKVISPLIIKFANEYDGKTAAYYGTADDEEIARQTVKLGIILLAIFFLFPVVTVWYLANFHGSY</sequence>
<protein>
    <recommendedName>
        <fullName evidence="3">Bulb-type lectin domain-containing protein</fullName>
    </recommendedName>
</protein>
<dbReference type="Gene3D" id="2.90.10.30">
    <property type="match status" value="1"/>
</dbReference>
<evidence type="ECO:0000313" key="4">
    <source>
        <dbReference type="EMBL" id="CAE0809954.1"/>
    </source>
</evidence>
<evidence type="ECO:0000256" key="1">
    <source>
        <dbReference type="SAM" id="MobiDB-lite"/>
    </source>
</evidence>
<keyword evidence="2" id="KW-0472">Membrane</keyword>
<accession>A0A7S4CXY5</accession>
<dbReference type="SUPFAM" id="SSF51110">
    <property type="entry name" value="alpha-D-mannose-specific plant lectins"/>
    <property type="match status" value="1"/>
</dbReference>
<dbReference type="InterPro" id="IPR001480">
    <property type="entry name" value="Bulb-type_lectin_dom"/>
</dbReference>
<feature type="domain" description="Bulb-type lectin" evidence="3">
    <location>
        <begin position="185"/>
        <end position="309"/>
    </location>
</feature>
<dbReference type="PANTHER" id="PTHR35482:SF1">
    <property type="entry name" value="CYTOCHROME C OXIDASE SUBUNIT"/>
    <property type="match status" value="1"/>
</dbReference>
<name>A0A7S4CXY5_9EUGL</name>
<proteinExistence type="predicted"/>
<evidence type="ECO:0000256" key="2">
    <source>
        <dbReference type="SAM" id="Phobius"/>
    </source>
</evidence>
<dbReference type="Gene3D" id="1.25.40.10">
    <property type="entry name" value="Tetratricopeptide repeat domain"/>
    <property type="match status" value="1"/>
</dbReference>
<organism evidence="4">
    <name type="scientific">Eutreptiella gymnastica</name>
    <dbReference type="NCBI Taxonomy" id="73025"/>
    <lineage>
        <taxon>Eukaryota</taxon>
        <taxon>Discoba</taxon>
        <taxon>Euglenozoa</taxon>
        <taxon>Euglenida</taxon>
        <taxon>Spirocuta</taxon>
        <taxon>Euglenophyceae</taxon>
        <taxon>Eutreptiales</taxon>
        <taxon>Eutreptiaceae</taxon>
        <taxon>Eutreptiella</taxon>
    </lineage>
</organism>
<evidence type="ECO:0000259" key="3">
    <source>
        <dbReference type="PROSITE" id="PS50927"/>
    </source>
</evidence>
<keyword evidence="2" id="KW-0812">Transmembrane</keyword>
<feature type="transmembrane region" description="Helical" evidence="2">
    <location>
        <begin position="528"/>
        <end position="548"/>
    </location>
</feature>
<keyword evidence="2" id="KW-1133">Transmembrane helix</keyword>
<reference evidence="4" key="1">
    <citation type="submission" date="2021-01" db="EMBL/GenBank/DDBJ databases">
        <authorList>
            <person name="Corre E."/>
            <person name="Pelletier E."/>
            <person name="Niang G."/>
            <person name="Scheremetjew M."/>
            <person name="Finn R."/>
            <person name="Kale V."/>
            <person name="Holt S."/>
            <person name="Cochrane G."/>
            <person name="Meng A."/>
            <person name="Brown T."/>
            <person name="Cohen L."/>
        </authorList>
    </citation>
    <scope>NUCLEOTIDE SEQUENCE</scope>
    <source>
        <strain evidence="4">CCMP1594</strain>
    </source>
</reference>
<gene>
    <name evidence="4" type="ORF">EGYM00163_LOCUS21088</name>
</gene>